<protein>
    <recommendedName>
        <fullName evidence="3">RNase H type-1 domain-containing protein</fullName>
    </recommendedName>
</protein>
<gene>
    <name evidence="1" type="ORF">Gogos_009373</name>
</gene>
<evidence type="ECO:0008006" key="3">
    <source>
        <dbReference type="Google" id="ProtNLM"/>
    </source>
</evidence>
<dbReference type="Proteomes" id="UP000593579">
    <property type="component" value="Unassembled WGS sequence"/>
</dbReference>
<accession>A0A7J9CED4</accession>
<evidence type="ECO:0000313" key="2">
    <source>
        <dbReference type="Proteomes" id="UP000593579"/>
    </source>
</evidence>
<organism evidence="1 2">
    <name type="scientific">Gossypium gossypioides</name>
    <name type="common">Mexican cotton</name>
    <name type="synonym">Selera gossypioides</name>
    <dbReference type="NCBI Taxonomy" id="34282"/>
    <lineage>
        <taxon>Eukaryota</taxon>
        <taxon>Viridiplantae</taxon>
        <taxon>Streptophyta</taxon>
        <taxon>Embryophyta</taxon>
        <taxon>Tracheophyta</taxon>
        <taxon>Spermatophyta</taxon>
        <taxon>Magnoliopsida</taxon>
        <taxon>eudicotyledons</taxon>
        <taxon>Gunneridae</taxon>
        <taxon>Pentapetalae</taxon>
        <taxon>rosids</taxon>
        <taxon>malvids</taxon>
        <taxon>Malvales</taxon>
        <taxon>Malvaceae</taxon>
        <taxon>Malvoideae</taxon>
        <taxon>Gossypium</taxon>
    </lineage>
</organism>
<comment type="caution">
    <text evidence="1">The sequence shown here is derived from an EMBL/GenBank/DDBJ whole genome shotgun (WGS) entry which is preliminary data.</text>
</comment>
<proteinExistence type="predicted"/>
<name>A0A7J9CED4_GOSGO</name>
<sequence length="187" mass="21687">MQAEVDVTVDLEVELIANIELKSILNESVDEPIQFLAITREEPTEETDESVLFSFKENRDKTRATKASHEMEERKLEIIIPQKNLGLAWIRHQVAHNMDRFMMVTWSVWFHRNLYVWQDSNVSRASNRWIRSDNGRVKCNTDASVSIDDNATTYVVVLRDNTGNFIKGYTSFSHTKMEPHMVEGVVI</sequence>
<dbReference type="EMBL" id="JABEZY010000009">
    <property type="protein sequence ID" value="MBA0746900.1"/>
    <property type="molecule type" value="Genomic_DNA"/>
</dbReference>
<dbReference type="OrthoDB" id="1751580at2759"/>
<evidence type="ECO:0000313" key="1">
    <source>
        <dbReference type="EMBL" id="MBA0746900.1"/>
    </source>
</evidence>
<keyword evidence="2" id="KW-1185">Reference proteome</keyword>
<reference evidence="1 2" key="1">
    <citation type="journal article" date="2019" name="Genome Biol. Evol.">
        <title>Insights into the evolution of the New World diploid cottons (Gossypium, subgenus Houzingenia) based on genome sequencing.</title>
        <authorList>
            <person name="Grover C.E."/>
            <person name="Arick M.A. 2nd"/>
            <person name="Thrash A."/>
            <person name="Conover J.L."/>
            <person name="Sanders W.S."/>
            <person name="Peterson D.G."/>
            <person name="Frelichowski J.E."/>
            <person name="Scheffler J.A."/>
            <person name="Scheffler B.E."/>
            <person name="Wendel J.F."/>
        </authorList>
    </citation>
    <scope>NUCLEOTIDE SEQUENCE [LARGE SCALE GENOMIC DNA]</scope>
    <source>
        <strain evidence="1">5</strain>
        <tissue evidence="1">Leaf</tissue>
    </source>
</reference>
<dbReference type="AlphaFoldDB" id="A0A7J9CED4"/>